<feature type="region of interest" description="Disordered" evidence="2">
    <location>
        <begin position="1"/>
        <end position="34"/>
    </location>
</feature>
<dbReference type="EMBL" id="WSRQ01000010">
    <property type="protein sequence ID" value="MVX63768.1"/>
    <property type="molecule type" value="Genomic_DNA"/>
</dbReference>
<feature type="coiled-coil region" evidence="1">
    <location>
        <begin position="283"/>
        <end position="310"/>
    </location>
</feature>
<gene>
    <name evidence="4" type="ORF">GKZ28_08675</name>
</gene>
<sequence length="313" mass="36709">MGYVLYKDSAKPKRKPSKKNNTTAKNSKVQKAKNNEIDHKKVKNNKEVQILDSQDILEFEEIIVCNEETALLKYDENTFLGYIDVKGINFNLMSIDERIMLEESFGELLNGIDFSVQFYTQSRRIDLDDYINNYQDRIEQIKLQKKAMEERGSSQEEIDRITNQIEYGEKLLTYYTQRTINSDLKERRYYIVIKYVHSADSFEHKLDDYEILTSAYSDIQNKAALIIDSLLRNNLRSKLLSATEIGEMLYTAYNRCDSSKLKFKNAVESGFNHLFSTSKPVELKKLELEIIKSEEREMELMNEIEQMRKELGA</sequence>
<dbReference type="Pfam" id="PF26593">
    <property type="entry name" value="TraC-like"/>
    <property type="match status" value="1"/>
</dbReference>
<reference evidence="4" key="1">
    <citation type="submission" date="2019-12" db="EMBL/GenBank/DDBJ databases">
        <title>Microbes associate with the intestines of laboratory mice.</title>
        <authorList>
            <person name="Navarre W."/>
            <person name="Wong E."/>
        </authorList>
    </citation>
    <scope>NUCLEOTIDE SEQUENCE</scope>
    <source>
        <strain evidence="4">NM79_F5</strain>
    </source>
</reference>
<organism evidence="4 5">
    <name type="scientific">Clostridium chromiireducens</name>
    <dbReference type="NCBI Taxonomy" id="225345"/>
    <lineage>
        <taxon>Bacteria</taxon>
        <taxon>Bacillati</taxon>
        <taxon>Bacillota</taxon>
        <taxon>Clostridia</taxon>
        <taxon>Eubacteriales</taxon>
        <taxon>Clostridiaceae</taxon>
        <taxon>Clostridium</taxon>
    </lineage>
</organism>
<feature type="domain" description="TraC-like" evidence="3">
    <location>
        <begin position="72"/>
        <end position="194"/>
    </location>
</feature>
<dbReference type="Proteomes" id="UP000656077">
    <property type="component" value="Unassembled WGS sequence"/>
</dbReference>
<protein>
    <recommendedName>
        <fullName evidence="3">TraC-like domain-containing protein</fullName>
    </recommendedName>
</protein>
<dbReference type="RefSeq" id="WP_160358861.1">
    <property type="nucleotide sequence ID" value="NZ_WSRQ01000010.1"/>
</dbReference>
<name>A0A964RLF3_9CLOT</name>
<comment type="caution">
    <text evidence="4">The sequence shown here is derived from an EMBL/GenBank/DDBJ whole genome shotgun (WGS) entry which is preliminary data.</text>
</comment>
<dbReference type="AlphaFoldDB" id="A0A964RLF3"/>
<dbReference type="InterPro" id="IPR058596">
    <property type="entry name" value="TraC-like_dom"/>
</dbReference>
<evidence type="ECO:0000259" key="3">
    <source>
        <dbReference type="Pfam" id="PF26593"/>
    </source>
</evidence>
<proteinExistence type="predicted"/>
<evidence type="ECO:0000313" key="4">
    <source>
        <dbReference type="EMBL" id="MVX63768.1"/>
    </source>
</evidence>
<evidence type="ECO:0000256" key="2">
    <source>
        <dbReference type="SAM" id="MobiDB-lite"/>
    </source>
</evidence>
<evidence type="ECO:0000256" key="1">
    <source>
        <dbReference type="SAM" id="Coils"/>
    </source>
</evidence>
<keyword evidence="1" id="KW-0175">Coiled coil</keyword>
<accession>A0A964RLF3</accession>
<evidence type="ECO:0000313" key="5">
    <source>
        <dbReference type="Proteomes" id="UP000656077"/>
    </source>
</evidence>